<dbReference type="Pfam" id="PF10368">
    <property type="entry name" value="YkyA"/>
    <property type="match status" value="1"/>
</dbReference>
<name>A0ABZ2NLA7_9BACI</name>
<dbReference type="EMBL" id="CP147407">
    <property type="protein sequence ID" value="WXB98591.1"/>
    <property type="molecule type" value="Genomic_DNA"/>
</dbReference>
<keyword evidence="3" id="KW-1185">Reference proteome</keyword>
<dbReference type="SUPFAM" id="SSF140423">
    <property type="entry name" value="MW0975(SA0943)-like"/>
    <property type="match status" value="1"/>
</dbReference>
<dbReference type="InterPro" id="IPR019454">
    <property type="entry name" value="Lipoprot_YkyA-like"/>
</dbReference>
<dbReference type="Proteomes" id="UP001377337">
    <property type="component" value="Chromosome"/>
</dbReference>
<evidence type="ECO:0000313" key="3">
    <source>
        <dbReference type="Proteomes" id="UP001377337"/>
    </source>
</evidence>
<protein>
    <submittedName>
        <fullName evidence="2">YkyA family protein</fullName>
    </submittedName>
</protein>
<sequence>MRKKNKWLMFGMSAALSGSILTGCMGPSPSEQAYEALENVVSKESPFKKEQQPLLELEQKENKIYNQIIALGMKDFEKIKTLSGDALKLVADRKDRIETEQKSIAESEKAFKDAEEALGKIEDGKAEKEADELKKLMHDRYNSYNELAKSYKSAIALDEELYKMFQNKELKLEDLEAHISKINASYKEVMELNKKFNEYTEQYNTAKKAFYKAADIKVDQ</sequence>
<proteinExistence type="predicted"/>
<reference evidence="2 3" key="1">
    <citation type="submission" date="2024-02" db="EMBL/GenBank/DDBJ databases">
        <title>Seven novel Bacillus-like species.</title>
        <authorList>
            <person name="Liu G."/>
        </authorList>
    </citation>
    <scope>NUCLEOTIDE SEQUENCE [LARGE SCALE GENOMIC DNA]</scope>
    <source>
        <strain evidence="2 3">FJAT-52054</strain>
    </source>
</reference>
<dbReference type="RefSeq" id="WP_035413101.1">
    <property type="nucleotide sequence ID" value="NZ_CP147407.1"/>
</dbReference>
<evidence type="ECO:0000313" key="2">
    <source>
        <dbReference type="EMBL" id="WXB98591.1"/>
    </source>
</evidence>
<dbReference type="Gene3D" id="1.20.120.570">
    <property type="entry name" value="YkyA-like"/>
    <property type="match status" value="1"/>
</dbReference>
<dbReference type="InterPro" id="IPR036785">
    <property type="entry name" value="YkyA-like_sf"/>
</dbReference>
<accession>A0ABZ2NLA7</accession>
<gene>
    <name evidence="2" type="ORF">WCV65_08975</name>
</gene>
<dbReference type="PROSITE" id="PS51257">
    <property type="entry name" value="PROKAR_LIPOPROTEIN"/>
    <property type="match status" value="1"/>
</dbReference>
<organism evidence="2 3">
    <name type="scientific">Metabacillus sediminis</name>
    <dbReference type="NCBI Taxonomy" id="3117746"/>
    <lineage>
        <taxon>Bacteria</taxon>
        <taxon>Bacillati</taxon>
        <taxon>Bacillota</taxon>
        <taxon>Bacilli</taxon>
        <taxon>Bacillales</taxon>
        <taxon>Bacillaceae</taxon>
        <taxon>Metabacillus</taxon>
    </lineage>
</organism>
<feature type="coiled-coil region" evidence="1">
    <location>
        <begin position="165"/>
        <end position="209"/>
    </location>
</feature>
<keyword evidence="1" id="KW-0175">Coiled coil</keyword>
<evidence type="ECO:0000256" key="1">
    <source>
        <dbReference type="SAM" id="Coils"/>
    </source>
</evidence>